<evidence type="ECO:0000256" key="7">
    <source>
        <dbReference type="SAM" id="Phobius"/>
    </source>
</evidence>
<feature type="transmembrane region" description="Helical" evidence="7">
    <location>
        <begin position="221"/>
        <end position="242"/>
    </location>
</feature>
<keyword evidence="10" id="KW-1185">Reference proteome</keyword>
<comment type="subcellular location">
    <subcellularLocation>
        <location evidence="1">Membrane</location>
        <topology evidence="1">Multi-pass membrane protein</topology>
    </subcellularLocation>
</comment>
<dbReference type="InterPro" id="IPR049326">
    <property type="entry name" value="Rhodopsin_dom_fungi"/>
</dbReference>
<feature type="transmembrane region" description="Helical" evidence="7">
    <location>
        <begin position="29"/>
        <end position="50"/>
    </location>
</feature>
<dbReference type="GO" id="GO:0016020">
    <property type="term" value="C:membrane"/>
    <property type="evidence" value="ECO:0007669"/>
    <property type="project" value="UniProtKB-SubCell"/>
</dbReference>
<evidence type="ECO:0000313" key="9">
    <source>
        <dbReference type="EMBL" id="KAF2837271.1"/>
    </source>
</evidence>
<dbReference type="OrthoDB" id="444631at2759"/>
<evidence type="ECO:0000313" key="10">
    <source>
        <dbReference type="Proteomes" id="UP000799429"/>
    </source>
</evidence>
<gene>
    <name evidence="9" type="ORF">M501DRAFT_978337</name>
</gene>
<keyword evidence="2 7" id="KW-0812">Transmembrane</keyword>
<feature type="transmembrane region" description="Helical" evidence="7">
    <location>
        <begin position="188"/>
        <end position="209"/>
    </location>
</feature>
<dbReference type="Proteomes" id="UP000799429">
    <property type="component" value="Unassembled WGS sequence"/>
</dbReference>
<feature type="region of interest" description="Disordered" evidence="6">
    <location>
        <begin position="298"/>
        <end position="333"/>
    </location>
</feature>
<evidence type="ECO:0000256" key="1">
    <source>
        <dbReference type="ARBA" id="ARBA00004141"/>
    </source>
</evidence>
<keyword evidence="4 7" id="KW-0472">Membrane</keyword>
<feature type="transmembrane region" description="Helical" evidence="7">
    <location>
        <begin position="112"/>
        <end position="133"/>
    </location>
</feature>
<feature type="domain" description="Rhodopsin" evidence="8">
    <location>
        <begin position="50"/>
        <end position="288"/>
    </location>
</feature>
<proteinExistence type="inferred from homology"/>
<evidence type="ECO:0000256" key="4">
    <source>
        <dbReference type="ARBA" id="ARBA00023136"/>
    </source>
</evidence>
<sequence>MALNFDPAKTPALPAPPGYSSNLVHPECIGHQVIEISLPCTILATFFVLLRLYTRGYIVRSIGSDDGEFLMPLSVLSWIFAILGIINLQYGYGCHVWDISLSKVRPFLIVDLLGQDFYFAGTCLVKVSILLFFIRLNPDKLFHGIAYTIMSLVCVYSFIGIIIATFGCTPIEGGWDLTVPSKCVDKKAFYYFAAVMNILTDFATLTLPVKMCLELQVNRKMKVLLLGLFVIASFASVVSIVRLATMVPSLSSIDFTRFKVGVAGWAAIEINVGIICACLPCLRPMIRKHFPALLETGASEQPPKSIGKSIQDNLKRSKVSARKGTEKLDESEIGWDGETRHELNVLPGDDKTRSESITRILTEDNSLTGAKATEYDVSYHSGDSKSFGTRSVHTNH</sequence>
<dbReference type="Pfam" id="PF20684">
    <property type="entry name" value="Fung_rhodopsin"/>
    <property type="match status" value="1"/>
</dbReference>
<name>A0A9P4S6Y7_9PEZI</name>
<organism evidence="9 10">
    <name type="scientific">Patellaria atrata CBS 101060</name>
    <dbReference type="NCBI Taxonomy" id="1346257"/>
    <lineage>
        <taxon>Eukaryota</taxon>
        <taxon>Fungi</taxon>
        <taxon>Dikarya</taxon>
        <taxon>Ascomycota</taxon>
        <taxon>Pezizomycotina</taxon>
        <taxon>Dothideomycetes</taxon>
        <taxon>Dothideomycetes incertae sedis</taxon>
        <taxon>Patellariales</taxon>
        <taxon>Patellariaceae</taxon>
        <taxon>Patellaria</taxon>
    </lineage>
</organism>
<accession>A0A9P4S6Y7</accession>
<evidence type="ECO:0000259" key="8">
    <source>
        <dbReference type="Pfam" id="PF20684"/>
    </source>
</evidence>
<dbReference type="InterPro" id="IPR052337">
    <property type="entry name" value="SAT4-like"/>
</dbReference>
<evidence type="ECO:0000256" key="2">
    <source>
        <dbReference type="ARBA" id="ARBA00022692"/>
    </source>
</evidence>
<comment type="caution">
    <text evidence="9">The sequence shown here is derived from an EMBL/GenBank/DDBJ whole genome shotgun (WGS) entry which is preliminary data.</text>
</comment>
<evidence type="ECO:0000256" key="3">
    <source>
        <dbReference type="ARBA" id="ARBA00022989"/>
    </source>
</evidence>
<feature type="transmembrane region" description="Helical" evidence="7">
    <location>
        <begin position="145"/>
        <end position="168"/>
    </location>
</feature>
<evidence type="ECO:0000256" key="6">
    <source>
        <dbReference type="SAM" id="MobiDB-lite"/>
    </source>
</evidence>
<dbReference type="AlphaFoldDB" id="A0A9P4S6Y7"/>
<dbReference type="PANTHER" id="PTHR33048:SF47">
    <property type="entry name" value="INTEGRAL MEMBRANE PROTEIN-RELATED"/>
    <property type="match status" value="1"/>
</dbReference>
<comment type="similarity">
    <text evidence="5">Belongs to the SAT4 family.</text>
</comment>
<keyword evidence="3 7" id="KW-1133">Transmembrane helix</keyword>
<feature type="transmembrane region" description="Helical" evidence="7">
    <location>
        <begin position="70"/>
        <end position="92"/>
    </location>
</feature>
<evidence type="ECO:0000256" key="5">
    <source>
        <dbReference type="ARBA" id="ARBA00038359"/>
    </source>
</evidence>
<dbReference type="PANTHER" id="PTHR33048">
    <property type="entry name" value="PTH11-LIKE INTEGRAL MEMBRANE PROTEIN (AFU_ORTHOLOGUE AFUA_5G11245)"/>
    <property type="match status" value="1"/>
</dbReference>
<dbReference type="EMBL" id="MU006100">
    <property type="protein sequence ID" value="KAF2837271.1"/>
    <property type="molecule type" value="Genomic_DNA"/>
</dbReference>
<feature type="transmembrane region" description="Helical" evidence="7">
    <location>
        <begin position="262"/>
        <end position="282"/>
    </location>
</feature>
<reference evidence="9" key="1">
    <citation type="journal article" date="2020" name="Stud. Mycol.">
        <title>101 Dothideomycetes genomes: a test case for predicting lifestyles and emergence of pathogens.</title>
        <authorList>
            <person name="Haridas S."/>
            <person name="Albert R."/>
            <person name="Binder M."/>
            <person name="Bloem J."/>
            <person name="Labutti K."/>
            <person name="Salamov A."/>
            <person name="Andreopoulos B."/>
            <person name="Baker S."/>
            <person name="Barry K."/>
            <person name="Bills G."/>
            <person name="Bluhm B."/>
            <person name="Cannon C."/>
            <person name="Castanera R."/>
            <person name="Culley D."/>
            <person name="Daum C."/>
            <person name="Ezra D."/>
            <person name="Gonzalez J."/>
            <person name="Henrissat B."/>
            <person name="Kuo A."/>
            <person name="Liang C."/>
            <person name="Lipzen A."/>
            <person name="Lutzoni F."/>
            <person name="Magnuson J."/>
            <person name="Mondo S."/>
            <person name="Nolan M."/>
            <person name="Ohm R."/>
            <person name="Pangilinan J."/>
            <person name="Park H.-J."/>
            <person name="Ramirez L."/>
            <person name="Alfaro M."/>
            <person name="Sun H."/>
            <person name="Tritt A."/>
            <person name="Yoshinaga Y."/>
            <person name="Zwiers L.-H."/>
            <person name="Turgeon B."/>
            <person name="Goodwin S."/>
            <person name="Spatafora J."/>
            <person name="Crous P."/>
            <person name="Grigoriev I."/>
        </authorList>
    </citation>
    <scope>NUCLEOTIDE SEQUENCE</scope>
    <source>
        <strain evidence="9">CBS 101060</strain>
    </source>
</reference>
<protein>
    <recommendedName>
        <fullName evidence="8">Rhodopsin domain-containing protein</fullName>
    </recommendedName>
</protein>